<dbReference type="Gene3D" id="3.80.10.10">
    <property type="entry name" value="Ribonuclease Inhibitor"/>
    <property type="match status" value="2"/>
</dbReference>
<dbReference type="GO" id="GO:0006913">
    <property type="term" value="P:nucleocytoplasmic transport"/>
    <property type="evidence" value="ECO:0007669"/>
    <property type="project" value="TreeGrafter"/>
</dbReference>
<gene>
    <name evidence="5" type="ORF">CYMTET_5475</name>
</gene>
<dbReference type="InterPro" id="IPR032675">
    <property type="entry name" value="LRR_dom_sf"/>
</dbReference>
<accession>A0AAE0GZF4</accession>
<dbReference type="PANTHER" id="PTHR24113:SF12">
    <property type="entry name" value="RAN GTPASE-ACTIVATING PROTEIN 1"/>
    <property type="match status" value="1"/>
</dbReference>
<dbReference type="GO" id="GO:0005829">
    <property type="term" value="C:cytosol"/>
    <property type="evidence" value="ECO:0007669"/>
    <property type="project" value="TreeGrafter"/>
</dbReference>
<name>A0AAE0GZF4_9CHLO</name>
<comment type="subcellular location">
    <subcellularLocation>
        <location evidence="1">Cytoplasm</location>
        <location evidence="1">Cytoskeleton</location>
        <location evidence="1">Cilium axoneme</location>
    </subcellularLocation>
</comment>
<dbReference type="GO" id="GO:0005096">
    <property type="term" value="F:GTPase activator activity"/>
    <property type="evidence" value="ECO:0007669"/>
    <property type="project" value="UniProtKB-KW"/>
</dbReference>
<dbReference type="EMBL" id="LGRX02001047">
    <property type="protein sequence ID" value="KAK3287003.1"/>
    <property type="molecule type" value="Genomic_DNA"/>
</dbReference>
<evidence type="ECO:0000256" key="3">
    <source>
        <dbReference type="ARBA" id="ARBA00022614"/>
    </source>
</evidence>
<reference evidence="5 6" key="1">
    <citation type="journal article" date="2015" name="Genome Biol. Evol.">
        <title>Comparative Genomics of a Bacterivorous Green Alga Reveals Evolutionary Causalities and Consequences of Phago-Mixotrophic Mode of Nutrition.</title>
        <authorList>
            <person name="Burns J.A."/>
            <person name="Paasch A."/>
            <person name="Narechania A."/>
            <person name="Kim E."/>
        </authorList>
    </citation>
    <scope>NUCLEOTIDE SEQUENCE [LARGE SCALE GENOMIC DNA]</scope>
    <source>
        <strain evidence="5 6">PLY_AMNH</strain>
    </source>
</reference>
<keyword evidence="3" id="KW-0433">Leucine-rich repeat</keyword>
<dbReference type="AlphaFoldDB" id="A0AAE0GZF4"/>
<dbReference type="SUPFAM" id="SSF52047">
    <property type="entry name" value="RNI-like"/>
    <property type="match status" value="1"/>
</dbReference>
<evidence type="ECO:0000313" key="6">
    <source>
        <dbReference type="Proteomes" id="UP001190700"/>
    </source>
</evidence>
<keyword evidence="2" id="KW-0343">GTPase activation</keyword>
<evidence type="ECO:0000256" key="4">
    <source>
        <dbReference type="ARBA" id="ARBA00022737"/>
    </source>
</evidence>
<dbReference type="GO" id="GO:0031267">
    <property type="term" value="F:small GTPase binding"/>
    <property type="evidence" value="ECO:0007669"/>
    <property type="project" value="TreeGrafter"/>
</dbReference>
<organism evidence="5 6">
    <name type="scientific">Cymbomonas tetramitiformis</name>
    <dbReference type="NCBI Taxonomy" id="36881"/>
    <lineage>
        <taxon>Eukaryota</taxon>
        <taxon>Viridiplantae</taxon>
        <taxon>Chlorophyta</taxon>
        <taxon>Pyramimonadophyceae</taxon>
        <taxon>Pyramimonadales</taxon>
        <taxon>Pyramimonadaceae</taxon>
        <taxon>Cymbomonas</taxon>
    </lineage>
</organism>
<protein>
    <submittedName>
        <fullName evidence="5">Uncharacterized protein</fullName>
    </submittedName>
</protein>
<comment type="caution">
    <text evidence="5">The sequence shown here is derived from an EMBL/GenBank/DDBJ whole genome shotgun (WGS) entry which is preliminary data.</text>
</comment>
<sequence length="405" mass="43672">MRTVLEPFKVYVDPPSLHMDAESQSRGAVCRAEGESKSQISFEDLPEALLQHCFQLGRWTETDLENMAGTCRLLRRMAESLGLHRTLTARGPAVDYWGIKNAGSHGRLRQVVQLVLQGASNLQDAGIRLIASECTQLHTLMITGCDLLCGRSIAFLLGARPSLTQLGVQACGLEAHDARLILCALVDQSCNIQAAGSERALLGGGAGGSRDGEQLVLASPNPSSSWTHSGHQRAIVTTDPDLSTHKGLRVLDLTGNNLGAAGGMALAEYLRRNGSLEALGLFHNRLGNEGLTAVGRALTHNHHLKRLYVGANYTDQAYLDTSTLQVVAASLRRNTTLELLDMKMNALDQSSVDLLNGVAKGHPSLRSVPCHTVLHPMSIGELLSQVVSLHTSRYSRRSKGVENSR</sequence>
<evidence type="ECO:0000256" key="1">
    <source>
        <dbReference type="ARBA" id="ARBA00004430"/>
    </source>
</evidence>
<proteinExistence type="predicted"/>
<evidence type="ECO:0000313" key="5">
    <source>
        <dbReference type="EMBL" id="KAK3287003.1"/>
    </source>
</evidence>
<keyword evidence="4" id="KW-0677">Repeat</keyword>
<dbReference type="PANTHER" id="PTHR24113">
    <property type="entry name" value="RAN GTPASE-ACTIVATING PROTEIN 1"/>
    <property type="match status" value="1"/>
</dbReference>
<dbReference type="Proteomes" id="UP001190700">
    <property type="component" value="Unassembled WGS sequence"/>
</dbReference>
<dbReference type="InterPro" id="IPR027038">
    <property type="entry name" value="RanGap"/>
</dbReference>
<evidence type="ECO:0000256" key="2">
    <source>
        <dbReference type="ARBA" id="ARBA00022468"/>
    </source>
</evidence>
<dbReference type="Pfam" id="PF13516">
    <property type="entry name" value="LRR_6"/>
    <property type="match status" value="2"/>
</dbReference>
<dbReference type="SMART" id="SM00368">
    <property type="entry name" value="LRR_RI"/>
    <property type="match status" value="2"/>
</dbReference>
<dbReference type="InterPro" id="IPR001611">
    <property type="entry name" value="Leu-rich_rpt"/>
</dbReference>
<dbReference type="GO" id="GO:0005930">
    <property type="term" value="C:axoneme"/>
    <property type="evidence" value="ECO:0007669"/>
    <property type="project" value="UniProtKB-SubCell"/>
</dbReference>
<keyword evidence="6" id="KW-1185">Reference proteome</keyword>
<dbReference type="GO" id="GO:0005634">
    <property type="term" value="C:nucleus"/>
    <property type="evidence" value="ECO:0007669"/>
    <property type="project" value="TreeGrafter"/>
</dbReference>
<dbReference type="GO" id="GO:0048471">
    <property type="term" value="C:perinuclear region of cytoplasm"/>
    <property type="evidence" value="ECO:0007669"/>
    <property type="project" value="TreeGrafter"/>
</dbReference>